<keyword evidence="3" id="KW-1185">Reference proteome</keyword>
<dbReference type="GO" id="GO:0003924">
    <property type="term" value="F:GTPase activity"/>
    <property type="evidence" value="ECO:0007669"/>
    <property type="project" value="TreeGrafter"/>
</dbReference>
<comment type="caution">
    <text evidence="2">The sequence shown here is derived from an EMBL/GenBank/DDBJ whole genome shotgun (WGS) entry which is preliminary data.</text>
</comment>
<dbReference type="InterPro" id="IPR045063">
    <property type="entry name" value="Dynamin_N"/>
</dbReference>
<accession>A0A7J6I418</accession>
<dbReference type="InterPro" id="IPR030381">
    <property type="entry name" value="G_DYNAMIN_dom"/>
</dbReference>
<dbReference type="PRINTS" id="PR00195">
    <property type="entry name" value="DYNAMIN"/>
</dbReference>
<evidence type="ECO:0000313" key="3">
    <source>
        <dbReference type="Proteomes" id="UP000583929"/>
    </source>
</evidence>
<dbReference type="GO" id="GO:0008017">
    <property type="term" value="F:microtubule binding"/>
    <property type="evidence" value="ECO:0007669"/>
    <property type="project" value="TreeGrafter"/>
</dbReference>
<proteinExistence type="predicted"/>
<dbReference type="SUPFAM" id="SSF52540">
    <property type="entry name" value="P-loop containing nucleoside triphosphate hydrolases"/>
    <property type="match status" value="1"/>
</dbReference>
<dbReference type="InterPro" id="IPR027417">
    <property type="entry name" value="P-loop_NTPase"/>
</dbReference>
<reference evidence="2 3" key="1">
    <citation type="journal article" date="2020" name="bioRxiv">
        <title>Sequence and annotation of 42 cannabis genomes reveals extensive copy number variation in cannabinoid synthesis and pathogen resistance genes.</title>
        <authorList>
            <person name="Mckernan K.J."/>
            <person name="Helbert Y."/>
            <person name="Kane L.T."/>
            <person name="Ebling H."/>
            <person name="Zhang L."/>
            <person name="Liu B."/>
            <person name="Eaton Z."/>
            <person name="Mclaughlin S."/>
            <person name="Kingan S."/>
            <person name="Baybayan P."/>
            <person name="Concepcion G."/>
            <person name="Jordan M."/>
            <person name="Riva A."/>
            <person name="Barbazuk W."/>
            <person name="Harkins T."/>
        </authorList>
    </citation>
    <scope>NUCLEOTIDE SEQUENCE [LARGE SCALE GENOMIC DNA]</scope>
    <source>
        <strain evidence="3">cv. Jamaican Lion 4</strain>
        <tissue evidence="2">Leaf</tissue>
    </source>
</reference>
<dbReference type="GO" id="GO:0005525">
    <property type="term" value="F:GTP binding"/>
    <property type="evidence" value="ECO:0007669"/>
    <property type="project" value="InterPro"/>
</dbReference>
<dbReference type="InterPro" id="IPR022812">
    <property type="entry name" value="Dynamin"/>
</dbReference>
<evidence type="ECO:0000313" key="2">
    <source>
        <dbReference type="EMBL" id="KAF4401779.1"/>
    </source>
</evidence>
<gene>
    <name evidence="2" type="ORF">G4B88_000827</name>
</gene>
<name>A0A7J6I418_CANSA</name>
<dbReference type="Pfam" id="PF00350">
    <property type="entry name" value="Dynamin_N"/>
    <property type="match status" value="1"/>
</dbReference>
<evidence type="ECO:0000259" key="1">
    <source>
        <dbReference type="PROSITE" id="PS51718"/>
    </source>
</evidence>
<sequence length="112" mass="12409">MIDDIPMGRLVYDDEDQDLLEIDDKWCLVGIVRVEGQPAETIVEDIENMVPSYVEKPKSIILAISPVNQDTATSDAIKLAREVDPLGERIFGVLTKLDLMDKGTNAVDATYS</sequence>
<dbReference type="EMBL" id="JAATIQ010000011">
    <property type="protein sequence ID" value="KAF4401779.1"/>
    <property type="molecule type" value="Genomic_DNA"/>
</dbReference>
<feature type="domain" description="Dynamin-type G" evidence="1">
    <location>
        <begin position="1"/>
        <end position="112"/>
    </location>
</feature>
<dbReference type="AlphaFoldDB" id="A0A7J6I418"/>
<dbReference type="Proteomes" id="UP000583929">
    <property type="component" value="Unassembled WGS sequence"/>
</dbReference>
<dbReference type="GO" id="GO:0016020">
    <property type="term" value="C:membrane"/>
    <property type="evidence" value="ECO:0007669"/>
    <property type="project" value="TreeGrafter"/>
</dbReference>
<dbReference type="Gene3D" id="3.40.50.300">
    <property type="entry name" value="P-loop containing nucleotide triphosphate hydrolases"/>
    <property type="match status" value="1"/>
</dbReference>
<protein>
    <recommendedName>
        <fullName evidence="1">Dynamin-type G domain-containing protein</fullName>
    </recommendedName>
</protein>
<dbReference type="PANTHER" id="PTHR11566:SF80">
    <property type="entry name" value="PHRAGMOPLASTIN DRP1C"/>
    <property type="match status" value="1"/>
</dbReference>
<organism evidence="2 3">
    <name type="scientific">Cannabis sativa</name>
    <name type="common">Hemp</name>
    <name type="synonym">Marijuana</name>
    <dbReference type="NCBI Taxonomy" id="3483"/>
    <lineage>
        <taxon>Eukaryota</taxon>
        <taxon>Viridiplantae</taxon>
        <taxon>Streptophyta</taxon>
        <taxon>Embryophyta</taxon>
        <taxon>Tracheophyta</taxon>
        <taxon>Spermatophyta</taxon>
        <taxon>Magnoliopsida</taxon>
        <taxon>eudicotyledons</taxon>
        <taxon>Gunneridae</taxon>
        <taxon>Pentapetalae</taxon>
        <taxon>rosids</taxon>
        <taxon>fabids</taxon>
        <taxon>Rosales</taxon>
        <taxon>Cannabaceae</taxon>
        <taxon>Cannabis</taxon>
    </lineage>
</organism>
<dbReference type="PANTHER" id="PTHR11566">
    <property type="entry name" value="DYNAMIN"/>
    <property type="match status" value="1"/>
</dbReference>
<dbReference type="GO" id="GO:0005874">
    <property type="term" value="C:microtubule"/>
    <property type="evidence" value="ECO:0007669"/>
    <property type="project" value="TreeGrafter"/>
</dbReference>
<dbReference type="GO" id="GO:0005737">
    <property type="term" value="C:cytoplasm"/>
    <property type="evidence" value="ECO:0007669"/>
    <property type="project" value="TreeGrafter"/>
</dbReference>
<dbReference type="PROSITE" id="PS51718">
    <property type="entry name" value="G_DYNAMIN_2"/>
    <property type="match status" value="1"/>
</dbReference>